<evidence type="ECO:0000256" key="2">
    <source>
        <dbReference type="ARBA" id="ARBA00003949"/>
    </source>
</evidence>
<sequence>MAAPLTPQLEELRKAALSVLKHAYCGYSDFPVGAALADDKGRIFTGVNVENASFPCGWCAEVSVFGAALTAGAREFTGMAVAVDRDQFSSPCGRCRQVICEFCYGKNMPLLLVNGKGEYQKTTIEEIHKMAFQKKSMDKC</sequence>
<feature type="binding site" evidence="11">
    <location>
        <position position="59"/>
    </location>
    <ligand>
        <name>Zn(2+)</name>
        <dbReference type="ChEBI" id="CHEBI:29105"/>
        <note>catalytic</note>
    </ligand>
</feature>
<evidence type="ECO:0000256" key="9">
    <source>
        <dbReference type="ARBA" id="ARBA00049558"/>
    </source>
</evidence>
<name>A0A0R3ULA7_MESCO</name>
<dbReference type="OrthoDB" id="414540at2759"/>
<keyword evidence="7 11" id="KW-0862">Zinc</keyword>
<evidence type="ECO:0000259" key="13">
    <source>
        <dbReference type="PROSITE" id="PS51747"/>
    </source>
</evidence>
<evidence type="ECO:0000256" key="11">
    <source>
        <dbReference type="PIRSR" id="PIRSR606262-3"/>
    </source>
</evidence>
<gene>
    <name evidence="14" type="ORF">MCOS_LOCUS8450</name>
</gene>
<dbReference type="Gene3D" id="3.40.140.10">
    <property type="entry name" value="Cytidine Deaminase, domain 2"/>
    <property type="match status" value="1"/>
</dbReference>
<accession>A0A0R3ULA7</accession>
<dbReference type="Proteomes" id="UP000267029">
    <property type="component" value="Unassembled WGS sequence"/>
</dbReference>
<comment type="function">
    <text evidence="2 12">This enzyme scavenges exogenous and endogenous cytidine and 2'-deoxycytidine for UMP synthesis.</text>
</comment>
<feature type="active site" description="Proton donor" evidence="10">
    <location>
        <position position="61"/>
    </location>
</feature>
<dbReference type="GO" id="GO:0005829">
    <property type="term" value="C:cytosol"/>
    <property type="evidence" value="ECO:0007669"/>
    <property type="project" value="TreeGrafter"/>
</dbReference>
<dbReference type="GO" id="GO:0055086">
    <property type="term" value="P:nucleobase-containing small molecule metabolic process"/>
    <property type="evidence" value="ECO:0007669"/>
    <property type="project" value="UniProtKB-ARBA"/>
</dbReference>
<dbReference type="Pfam" id="PF00383">
    <property type="entry name" value="dCMP_cyt_deam_1"/>
    <property type="match status" value="1"/>
</dbReference>
<evidence type="ECO:0000313" key="15">
    <source>
        <dbReference type="Proteomes" id="UP000267029"/>
    </source>
</evidence>
<feature type="binding site" evidence="11">
    <location>
        <position position="92"/>
    </location>
    <ligand>
        <name>Zn(2+)</name>
        <dbReference type="ChEBI" id="CHEBI:29105"/>
        <note>catalytic</note>
    </ligand>
</feature>
<keyword evidence="5 11" id="KW-0479">Metal-binding</keyword>
<dbReference type="AlphaFoldDB" id="A0A0R3ULA7"/>
<dbReference type="GO" id="GO:0072527">
    <property type="term" value="P:pyrimidine-containing compound metabolic process"/>
    <property type="evidence" value="ECO:0007669"/>
    <property type="project" value="UniProtKB-ARBA"/>
</dbReference>
<comment type="catalytic activity">
    <reaction evidence="9 12">
        <text>cytidine + H2O + H(+) = uridine + NH4(+)</text>
        <dbReference type="Rhea" id="RHEA:16069"/>
        <dbReference type="ChEBI" id="CHEBI:15377"/>
        <dbReference type="ChEBI" id="CHEBI:15378"/>
        <dbReference type="ChEBI" id="CHEBI:16704"/>
        <dbReference type="ChEBI" id="CHEBI:17562"/>
        <dbReference type="ChEBI" id="CHEBI:28938"/>
        <dbReference type="EC" id="3.5.4.5"/>
    </reaction>
</comment>
<comment type="catalytic activity">
    <reaction evidence="12">
        <text>2'-deoxycytidine + H2O + H(+) = 2'-deoxyuridine + NH4(+)</text>
        <dbReference type="Rhea" id="RHEA:13433"/>
        <dbReference type="ChEBI" id="CHEBI:15377"/>
        <dbReference type="ChEBI" id="CHEBI:15378"/>
        <dbReference type="ChEBI" id="CHEBI:15698"/>
        <dbReference type="ChEBI" id="CHEBI:16450"/>
        <dbReference type="ChEBI" id="CHEBI:28938"/>
        <dbReference type="EC" id="3.5.4.5"/>
    </reaction>
</comment>
<reference evidence="16" key="2">
    <citation type="submission" date="2019-11" db="UniProtKB">
        <authorList>
            <consortium name="WormBaseParasite"/>
        </authorList>
    </citation>
    <scope>IDENTIFICATION</scope>
</reference>
<reference evidence="14 15" key="1">
    <citation type="submission" date="2018-10" db="EMBL/GenBank/DDBJ databases">
        <authorList>
            <consortium name="Pathogen Informatics"/>
        </authorList>
    </citation>
    <scope>NUCLEOTIDE SEQUENCE [LARGE SCALE GENOMIC DNA]</scope>
</reference>
<dbReference type="InterPro" id="IPR006262">
    <property type="entry name" value="Cyt_deam_tetra"/>
</dbReference>
<evidence type="ECO:0000256" key="8">
    <source>
        <dbReference type="ARBA" id="ARBA00032005"/>
    </source>
</evidence>
<dbReference type="InterPro" id="IPR002125">
    <property type="entry name" value="CMP_dCMP_dom"/>
</dbReference>
<protein>
    <recommendedName>
        <fullName evidence="4 12">Cytidine deaminase</fullName>
        <ecNumber evidence="4 12">3.5.4.5</ecNumber>
    </recommendedName>
    <alternativeName>
        <fullName evidence="8 12">Cytidine aminohydrolase</fullName>
    </alternativeName>
</protein>
<dbReference type="GO" id="GO:0004126">
    <property type="term" value="F:cytidine deaminase activity"/>
    <property type="evidence" value="ECO:0007669"/>
    <property type="project" value="UniProtKB-UniRule"/>
</dbReference>
<feature type="binding site" evidence="11">
    <location>
        <position position="95"/>
    </location>
    <ligand>
        <name>Zn(2+)</name>
        <dbReference type="ChEBI" id="CHEBI:29105"/>
        <note>catalytic</note>
    </ligand>
</feature>
<dbReference type="InterPro" id="IPR050202">
    <property type="entry name" value="Cyt/Deoxycyt_deaminase"/>
</dbReference>
<evidence type="ECO:0000256" key="4">
    <source>
        <dbReference type="ARBA" id="ARBA00012783"/>
    </source>
</evidence>
<dbReference type="FunFam" id="3.40.140.10:FF:000008">
    <property type="entry name" value="Cytidine deaminase"/>
    <property type="match status" value="1"/>
</dbReference>
<dbReference type="STRING" id="53468.A0A0R3ULA7"/>
<dbReference type="NCBIfam" id="TIGR01354">
    <property type="entry name" value="cyt_deam_tetra"/>
    <property type="match status" value="1"/>
</dbReference>
<dbReference type="PROSITE" id="PS51747">
    <property type="entry name" value="CYT_DCMP_DEAMINASES_2"/>
    <property type="match status" value="1"/>
</dbReference>
<evidence type="ECO:0000313" key="14">
    <source>
        <dbReference type="EMBL" id="VDD82447.1"/>
    </source>
</evidence>
<evidence type="ECO:0000256" key="6">
    <source>
        <dbReference type="ARBA" id="ARBA00022801"/>
    </source>
</evidence>
<evidence type="ECO:0000256" key="5">
    <source>
        <dbReference type="ARBA" id="ARBA00022723"/>
    </source>
</evidence>
<dbReference type="GO" id="GO:0008270">
    <property type="term" value="F:zinc ion binding"/>
    <property type="evidence" value="ECO:0007669"/>
    <property type="project" value="UniProtKB-UniRule"/>
</dbReference>
<dbReference type="EC" id="3.5.4.5" evidence="4 12"/>
<feature type="domain" description="CMP/dCMP-type deaminase" evidence="13">
    <location>
        <begin position="7"/>
        <end position="135"/>
    </location>
</feature>
<dbReference type="CDD" id="cd01283">
    <property type="entry name" value="cytidine_deaminase"/>
    <property type="match status" value="1"/>
</dbReference>
<dbReference type="InterPro" id="IPR016193">
    <property type="entry name" value="Cytidine_deaminase-like"/>
</dbReference>
<evidence type="ECO:0000256" key="12">
    <source>
        <dbReference type="RuleBase" id="RU364006"/>
    </source>
</evidence>
<keyword evidence="6 12" id="KW-0378">Hydrolase</keyword>
<dbReference type="WBParaSite" id="MCU_006013-RA">
    <property type="protein sequence ID" value="MCU_006013-RA"/>
    <property type="gene ID" value="MCU_006013"/>
</dbReference>
<evidence type="ECO:0000256" key="3">
    <source>
        <dbReference type="ARBA" id="ARBA00006576"/>
    </source>
</evidence>
<keyword evidence="15" id="KW-1185">Reference proteome</keyword>
<dbReference type="NCBIfam" id="NF004064">
    <property type="entry name" value="PRK05578.1"/>
    <property type="match status" value="1"/>
</dbReference>
<dbReference type="PANTHER" id="PTHR11644:SF2">
    <property type="entry name" value="CYTIDINE DEAMINASE"/>
    <property type="match status" value="1"/>
</dbReference>
<dbReference type="EMBL" id="UXSR01005513">
    <property type="protein sequence ID" value="VDD82447.1"/>
    <property type="molecule type" value="Genomic_DNA"/>
</dbReference>
<comment type="cofactor">
    <cofactor evidence="1 11 12">
        <name>Zn(2+)</name>
        <dbReference type="ChEBI" id="CHEBI:29105"/>
    </cofactor>
</comment>
<organism evidence="14 15">
    <name type="scientific">Mesocestoides corti</name>
    <name type="common">Flatworm</name>
    <dbReference type="NCBI Taxonomy" id="53468"/>
    <lineage>
        <taxon>Eukaryota</taxon>
        <taxon>Metazoa</taxon>
        <taxon>Spiralia</taxon>
        <taxon>Lophotrochozoa</taxon>
        <taxon>Platyhelminthes</taxon>
        <taxon>Cestoda</taxon>
        <taxon>Eucestoda</taxon>
        <taxon>Cyclophyllidea</taxon>
        <taxon>Mesocestoididae</taxon>
        <taxon>Mesocestoides</taxon>
    </lineage>
</organism>
<comment type="similarity">
    <text evidence="3 12">Belongs to the cytidine and deoxycytidylate deaminase family.</text>
</comment>
<dbReference type="SUPFAM" id="SSF53927">
    <property type="entry name" value="Cytidine deaminase-like"/>
    <property type="match status" value="1"/>
</dbReference>
<proteinExistence type="inferred from homology"/>
<evidence type="ECO:0000256" key="1">
    <source>
        <dbReference type="ARBA" id="ARBA00001947"/>
    </source>
</evidence>
<dbReference type="PANTHER" id="PTHR11644">
    <property type="entry name" value="CYTIDINE DEAMINASE"/>
    <property type="match status" value="1"/>
</dbReference>
<evidence type="ECO:0000313" key="16">
    <source>
        <dbReference type="WBParaSite" id="MCU_006013-RA"/>
    </source>
</evidence>
<evidence type="ECO:0000256" key="7">
    <source>
        <dbReference type="ARBA" id="ARBA00022833"/>
    </source>
</evidence>
<evidence type="ECO:0000256" key="10">
    <source>
        <dbReference type="PIRSR" id="PIRSR606262-1"/>
    </source>
</evidence>